<organism evidence="2">
    <name type="scientific">Anguilla anguilla</name>
    <name type="common">European freshwater eel</name>
    <name type="synonym">Muraena anguilla</name>
    <dbReference type="NCBI Taxonomy" id="7936"/>
    <lineage>
        <taxon>Eukaryota</taxon>
        <taxon>Metazoa</taxon>
        <taxon>Chordata</taxon>
        <taxon>Craniata</taxon>
        <taxon>Vertebrata</taxon>
        <taxon>Euteleostomi</taxon>
        <taxon>Actinopterygii</taxon>
        <taxon>Neopterygii</taxon>
        <taxon>Teleostei</taxon>
        <taxon>Anguilliformes</taxon>
        <taxon>Anguillidae</taxon>
        <taxon>Anguilla</taxon>
    </lineage>
</organism>
<name>A0A0E9VD46_ANGAN</name>
<dbReference type="AlphaFoldDB" id="A0A0E9VD46"/>
<reference evidence="2" key="2">
    <citation type="journal article" date="2015" name="Fish Shellfish Immunol.">
        <title>Early steps in the European eel (Anguilla anguilla)-Vibrio vulnificus interaction in the gills: Role of the RtxA13 toxin.</title>
        <authorList>
            <person name="Callol A."/>
            <person name="Pajuelo D."/>
            <person name="Ebbesson L."/>
            <person name="Teles M."/>
            <person name="MacKenzie S."/>
            <person name="Amaro C."/>
        </authorList>
    </citation>
    <scope>NUCLEOTIDE SEQUENCE</scope>
</reference>
<feature type="chain" id="PRO_5002433664" evidence="1">
    <location>
        <begin position="19"/>
        <end position="50"/>
    </location>
</feature>
<evidence type="ECO:0000256" key="1">
    <source>
        <dbReference type="SAM" id="SignalP"/>
    </source>
</evidence>
<protein>
    <submittedName>
        <fullName evidence="2">Uncharacterized protein</fullName>
    </submittedName>
</protein>
<accession>A0A0E9VD46</accession>
<keyword evidence="1" id="KW-0732">Signal</keyword>
<sequence>MLKTCSFLNASLTMLVLSSTLEPCINVCYLCARTHARTQINQITWFYNTC</sequence>
<evidence type="ECO:0000313" key="2">
    <source>
        <dbReference type="EMBL" id="JAH75138.1"/>
    </source>
</evidence>
<proteinExistence type="predicted"/>
<feature type="signal peptide" evidence="1">
    <location>
        <begin position="1"/>
        <end position="18"/>
    </location>
</feature>
<reference evidence="2" key="1">
    <citation type="submission" date="2014-11" db="EMBL/GenBank/DDBJ databases">
        <authorList>
            <person name="Amaro Gonzalez C."/>
        </authorList>
    </citation>
    <scope>NUCLEOTIDE SEQUENCE</scope>
</reference>
<dbReference type="EMBL" id="GBXM01033439">
    <property type="protein sequence ID" value="JAH75138.1"/>
    <property type="molecule type" value="Transcribed_RNA"/>
</dbReference>